<organism evidence="2 3">
    <name type="scientific">Paramicrosporidium saccamoebae</name>
    <dbReference type="NCBI Taxonomy" id="1246581"/>
    <lineage>
        <taxon>Eukaryota</taxon>
        <taxon>Fungi</taxon>
        <taxon>Fungi incertae sedis</taxon>
        <taxon>Cryptomycota</taxon>
        <taxon>Cryptomycota incertae sedis</taxon>
        <taxon>Paramicrosporidium</taxon>
    </lineage>
</organism>
<name>A0A2H9TKR3_9FUNG</name>
<evidence type="ECO:0000313" key="2">
    <source>
        <dbReference type="EMBL" id="PJF18319.1"/>
    </source>
</evidence>
<dbReference type="GO" id="GO:0008289">
    <property type="term" value="F:lipid binding"/>
    <property type="evidence" value="ECO:0007669"/>
    <property type="project" value="InterPro"/>
</dbReference>
<accession>A0A2H9TKR3</accession>
<dbReference type="InterPro" id="IPR023393">
    <property type="entry name" value="START-like_dom_sf"/>
</dbReference>
<comment type="caution">
    <text evidence="2">The sequence shown here is derived from an EMBL/GenBank/DDBJ whole genome shotgun (WGS) entry which is preliminary data.</text>
</comment>
<dbReference type="PANTHER" id="PTHR19308">
    <property type="entry name" value="PHOSPHATIDYLCHOLINE TRANSFER PROTEIN"/>
    <property type="match status" value="1"/>
</dbReference>
<evidence type="ECO:0000259" key="1">
    <source>
        <dbReference type="PROSITE" id="PS50848"/>
    </source>
</evidence>
<dbReference type="PANTHER" id="PTHR19308:SF14">
    <property type="entry name" value="START DOMAIN-CONTAINING PROTEIN"/>
    <property type="match status" value="1"/>
</dbReference>
<protein>
    <recommendedName>
        <fullName evidence="1">START domain-containing protein</fullName>
    </recommendedName>
</protein>
<keyword evidence="3" id="KW-1185">Reference proteome</keyword>
<evidence type="ECO:0000313" key="3">
    <source>
        <dbReference type="Proteomes" id="UP000240830"/>
    </source>
</evidence>
<dbReference type="PROSITE" id="PS50848">
    <property type="entry name" value="START"/>
    <property type="match status" value="1"/>
</dbReference>
<dbReference type="GO" id="GO:0005737">
    <property type="term" value="C:cytoplasm"/>
    <property type="evidence" value="ECO:0007669"/>
    <property type="project" value="UniProtKB-ARBA"/>
</dbReference>
<reference evidence="2 3" key="1">
    <citation type="submission" date="2016-10" db="EMBL/GenBank/DDBJ databases">
        <title>The genome of Paramicrosporidium saccamoebae is the missing link in understanding Cryptomycota and Microsporidia evolution.</title>
        <authorList>
            <person name="Quandt C.A."/>
            <person name="Beaudet D."/>
            <person name="Corsaro D."/>
            <person name="Michel R."/>
            <person name="Corradi N."/>
            <person name="James T."/>
        </authorList>
    </citation>
    <scope>NUCLEOTIDE SEQUENCE [LARGE SCALE GENOMIC DNA]</scope>
    <source>
        <strain evidence="2 3">KSL3</strain>
    </source>
</reference>
<dbReference type="OrthoDB" id="333905at2759"/>
<dbReference type="EMBL" id="MTSL01000129">
    <property type="protein sequence ID" value="PJF18319.1"/>
    <property type="molecule type" value="Genomic_DNA"/>
</dbReference>
<dbReference type="AlphaFoldDB" id="A0A2H9TKR3"/>
<dbReference type="Proteomes" id="UP000240830">
    <property type="component" value="Unassembled WGS sequence"/>
</dbReference>
<dbReference type="STRING" id="1246581.A0A2H9TKR3"/>
<gene>
    <name evidence="2" type="ORF">PSACC_01863</name>
</gene>
<dbReference type="CDD" id="cd00177">
    <property type="entry name" value="START"/>
    <property type="match status" value="1"/>
</dbReference>
<dbReference type="InterPro" id="IPR002913">
    <property type="entry name" value="START_lipid-bd_dom"/>
</dbReference>
<dbReference type="InterPro" id="IPR051213">
    <property type="entry name" value="START_lipid_transfer"/>
</dbReference>
<dbReference type="Gene3D" id="3.30.530.20">
    <property type="match status" value="1"/>
</dbReference>
<sequence>MSPNWEELAQTLDQLIAADDNWESPMDGPAAGDKISRPLKSKMGYKAEYTLNCTPSELTEVVTDVTRRGEWDTFCAQIETLQKEPQVIYYCTHAQFMASAREEVMWVGSVDRNNATYVLGTSCTDEKYPVKGKGVKMSTKVAGHVIFPDTAGCRVIQVLDTDPGGMLPGSITRRVATEKVPKMIQNLRRIVDGKSGSNE</sequence>
<feature type="domain" description="START" evidence="1">
    <location>
        <begin position="1"/>
        <end position="196"/>
    </location>
</feature>
<dbReference type="Pfam" id="PF01852">
    <property type="entry name" value="START"/>
    <property type="match status" value="1"/>
</dbReference>
<dbReference type="SUPFAM" id="SSF55961">
    <property type="entry name" value="Bet v1-like"/>
    <property type="match status" value="1"/>
</dbReference>
<proteinExistence type="predicted"/>